<organism evidence="1">
    <name type="scientific">hydrothermal vent metagenome</name>
    <dbReference type="NCBI Taxonomy" id="652676"/>
    <lineage>
        <taxon>unclassified sequences</taxon>
        <taxon>metagenomes</taxon>
        <taxon>ecological metagenomes</taxon>
    </lineage>
</organism>
<evidence type="ECO:0000313" key="1">
    <source>
        <dbReference type="EMBL" id="VAW23295.1"/>
    </source>
</evidence>
<sequence length="94" mass="10209">MSTNSTLSELAKFVGQSETRSLDKSSFWHAYRRASQATRKHSAQAKVTDLLAMVMALSARTRRVAAPRAMVELDVFAPNGARAVRLIMGNGGSI</sequence>
<dbReference type="EMBL" id="UOEO01000230">
    <property type="protein sequence ID" value="VAW23295.1"/>
    <property type="molecule type" value="Genomic_DNA"/>
</dbReference>
<protein>
    <submittedName>
        <fullName evidence="1">Uncharacterized protein</fullName>
    </submittedName>
</protein>
<gene>
    <name evidence="1" type="ORF">MNBD_ALPHA12-2123</name>
</gene>
<proteinExistence type="predicted"/>
<dbReference type="AlphaFoldDB" id="A0A3B0TXL9"/>
<reference evidence="1" key="1">
    <citation type="submission" date="2018-06" db="EMBL/GenBank/DDBJ databases">
        <authorList>
            <person name="Zhirakovskaya E."/>
        </authorList>
    </citation>
    <scope>NUCLEOTIDE SEQUENCE</scope>
</reference>
<accession>A0A3B0TXL9</accession>
<name>A0A3B0TXL9_9ZZZZ</name>